<evidence type="ECO:0000313" key="3">
    <source>
        <dbReference type="Proteomes" id="UP000053989"/>
    </source>
</evidence>
<dbReference type="InterPro" id="IPR012340">
    <property type="entry name" value="NA-bd_OB-fold"/>
</dbReference>
<proteinExistence type="predicted"/>
<reference evidence="3" key="2">
    <citation type="submission" date="2015-01" db="EMBL/GenBank/DDBJ databases">
        <title>Evolutionary Origins and Diversification of the Mycorrhizal Mutualists.</title>
        <authorList>
            <consortium name="DOE Joint Genome Institute"/>
            <consortium name="Mycorrhizal Genomics Consortium"/>
            <person name="Kohler A."/>
            <person name="Kuo A."/>
            <person name="Nagy L.G."/>
            <person name="Floudas D."/>
            <person name="Copeland A."/>
            <person name="Barry K.W."/>
            <person name="Cichocki N."/>
            <person name="Veneault-Fourrey C."/>
            <person name="LaButti K."/>
            <person name="Lindquist E.A."/>
            <person name="Lipzen A."/>
            <person name="Lundell T."/>
            <person name="Morin E."/>
            <person name="Murat C."/>
            <person name="Riley R."/>
            <person name="Ohm R."/>
            <person name="Sun H."/>
            <person name="Tunlid A."/>
            <person name="Henrissat B."/>
            <person name="Grigoriev I.V."/>
            <person name="Hibbett D.S."/>
            <person name="Martin F."/>
        </authorList>
    </citation>
    <scope>NUCLEOTIDE SEQUENCE [LARGE SCALE GENOMIC DNA]</scope>
    <source>
        <strain evidence="3">Foug A</strain>
    </source>
</reference>
<dbReference type="PANTHER" id="PTHR11289">
    <property type="entry name" value="BREAST CANCER TYPE 2 SUSCEPTIBILITY PROTEIN BRCA2"/>
    <property type="match status" value="1"/>
</dbReference>
<name>A0A0C3EC56_9AGAM</name>
<dbReference type="EMBL" id="KN822005">
    <property type="protein sequence ID" value="KIM70275.1"/>
    <property type="molecule type" value="Genomic_DNA"/>
</dbReference>
<dbReference type="SUPFAM" id="SSF50249">
    <property type="entry name" value="Nucleic acid-binding proteins"/>
    <property type="match status" value="2"/>
</dbReference>
<protein>
    <recommendedName>
        <fullName evidence="1">BRCA2 OB1 domain-containing protein</fullName>
    </recommendedName>
</protein>
<dbReference type="CDD" id="cd04493">
    <property type="entry name" value="BRCA2DBD_OB1"/>
    <property type="match status" value="1"/>
</dbReference>
<dbReference type="STRING" id="1036808.A0A0C3EC56"/>
<dbReference type="OrthoDB" id="21095at2759"/>
<dbReference type="GO" id="GO:0006355">
    <property type="term" value="P:regulation of DNA-templated transcription"/>
    <property type="evidence" value="ECO:0007669"/>
    <property type="project" value="TreeGrafter"/>
</dbReference>
<evidence type="ECO:0000259" key="1">
    <source>
        <dbReference type="Pfam" id="PF09103"/>
    </source>
</evidence>
<dbReference type="PANTHER" id="PTHR11289:SF0">
    <property type="entry name" value="BREAST CANCER TYPE 2 SUSCEPTIBILITY PROTEIN"/>
    <property type="match status" value="1"/>
</dbReference>
<keyword evidence="3" id="KW-1185">Reference proteome</keyword>
<gene>
    <name evidence="2" type="ORF">SCLCIDRAFT_101533</name>
</gene>
<organism evidence="2 3">
    <name type="scientific">Scleroderma citrinum Foug A</name>
    <dbReference type="NCBI Taxonomy" id="1036808"/>
    <lineage>
        <taxon>Eukaryota</taxon>
        <taxon>Fungi</taxon>
        <taxon>Dikarya</taxon>
        <taxon>Basidiomycota</taxon>
        <taxon>Agaricomycotina</taxon>
        <taxon>Agaricomycetes</taxon>
        <taxon>Agaricomycetidae</taxon>
        <taxon>Boletales</taxon>
        <taxon>Sclerodermatineae</taxon>
        <taxon>Sclerodermataceae</taxon>
        <taxon>Scleroderma</taxon>
    </lineage>
</organism>
<sequence>MTDIPYPRNVKELKEINPRTALSYSFRATTSTLHRTHDRVRALDHVAALDELHARGCTLATKPWVENHWALILWKLAGLVALDPKNETDPARQRWCWPEVIRQLLYRYERDLNGSSRPPLRLIVTRDASVESPMVLCISNIIWPTDNADENGRPADLHPELEVTDGWYRLRAQIDAPLARATRKGLIKIGRKIAVAGSKLSSSRMEGSEILEAYNSTVLVLSGNSSHMAPWHAKLGFQKEPFIATLNSLTPDGGSVAVMAVEVVKTYGVAFLEFFQDEDGRKRTEGPRDASEEDKLQLQWKTRRESEAAKLWAAYDERWSTLSSYAEQLEERARSKFSKHGDPPDNIDDLYGALKEDPATAKRVMASISSQDAEWLAQYIQGKAFQEREEAEKEIERELEDICPPRDVRDFCVLSIKDAYTSRHPLHRTAHLTAWGIRGLTSDEGVMKGFEKGQRYLITNLIPTHLSAWMDRSAGSVVYLATRKNSRWGSLP</sequence>
<dbReference type="InterPro" id="IPR036315">
    <property type="entry name" value="BRCA2_hlx_sf"/>
</dbReference>
<dbReference type="Pfam" id="PF09103">
    <property type="entry name" value="BRCA-2_OB1"/>
    <property type="match status" value="1"/>
</dbReference>
<dbReference type="AlphaFoldDB" id="A0A0C3EC56"/>
<feature type="domain" description="BRCA2 OB1" evidence="1">
    <location>
        <begin position="118"/>
        <end position="239"/>
    </location>
</feature>
<dbReference type="InterPro" id="IPR015187">
    <property type="entry name" value="BRCA2_OB_1"/>
</dbReference>
<dbReference type="GO" id="GO:0000724">
    <property type="term" value="P:double-strand break repair via homologous recombination"/>
    <property type="evidence" value="ECO:0007669"/>
    <property type="project" value="InterPro"/>
</dbReference>
<dbReference type="HOGENOM" id="CLU_045563_0_0_1"/>
<dbReference type="SUPFAM" id="SSF81872">
    <property type="entry name" value="BRCA2 helical domain"/>
    <property type="match status" value="1"/>
</dbReference>
<reference evidence="2 3" key="1">
    <citation type="submission" date="2014-04" db="EMBL/GenBank/DDBJ databases">
        <authorList>
            <consortium name="DOE Joint Genome Institute"/>
            <person name="Kuo A."/>
            <person name="Kohler A."/>
            <person name="Nagy L.G."/>
            <person name="Floudas D."/>
            <person name="Copeland A."/>
            <person name="Barry K.W."/>
            <person name="Cichocki N."/>
            <person name="Veneault-Fourrey C."/>
            <person name="LaButti K."/>
            <person name="Lindquist E.A."/>
            <person name="Lipzen A."/>
            <person name="Lundell T."/>
            <person name="Morin E."/>
            <person name="Murat C."/>
            <person name="Sun H."/>
            <person name="Tunlid A."/>
            <person name="Henrissat B."/>
            <person name="Grigoriev I.V."/>
            <person name="Hibbett D.S."/>
            <person name="Martin F."/>
            <person name="Nordberg H.P."/>
            <person name="Cantor M.N."/>
            <person name="Hua S.X."/>
        </authorList>
    </citation>
    <scope>NUCLEOTIDE SEQUENCE [LARGE SCALE GENOMIC DNA]</scope>
    <source>
        <strain evidence="2 3">Foug A</strain>
    </source>
</reference>
<dbReference type="InParanoid" id="A0A0C3EC56"/>
<dbReference type="Gene3D" id="2.40.50.140">
    <property type="entry name" value="Nucleic acid-binding proteins"/>
    <property type="match status" value="3"/>
</dbReference>
<evidence type="ECO:0000313" key="2">
    <source>
        <dbReference type="EMBL" id="KIM70275.1"/>
    </source>
</evidence>
<accession>A0A0C3EC56</accession>
<dbReference type="Proteomes" id="UP000053989">
    <property type="component" value="Unassembled WGS sequence"/>
</dbReference>
<dbReference type="InterPro" id="IPR015525">
    <property type="entry name" value="BRCA2"/>
</dbReference>